<dbReference type="Gene3D" id="3.30.70.1210">
    <property type="entry name" value="Crispr-associated protein, domain 2"/>
    <property type="match status" value="1"/>
</dbReference>
<dbReference type="InterPro" id="IPR010179">
    <property type="entry name" value="CRISPR-assoc_prot_Cse3"/>
</dbReference>
<feature type="region of interest" description="Disordered" evidence="1">
    <location>
        <begin position="109"/>
        <end position="129"/>
    </location>
</feature>
<dbReference type="RefSeq" id="WP_270689833.1">
    <property type="nucleotide sequence ID" value="NZ_JAQFWQ010000121.1"/>
</dbReference>
<dbReference type="CDD" id="cd09727">
    <property type="entry name" value="Cas6_I-E"/>
    <property type="match status" value="1"/>
</dbReference>
<dbReference type="EMBL" id="JAQFWQ010000121">
    <property type="protein sequence ID" value="MDA2814429.1"/>
    <property type="molecule type" value="Genomic_DNA"/>
</dbReference>
<dbReference type="SMART" id="SM01101">
    <property type="entry name" value="CRISPR_assoc"/>
    <property type="match status" value="1"/>
</dbReference>
<comment type="caution">
    <text evidence="2">The sequence shown here is derived from an EMBL/GenBank/DDBJ whole genome shotgun (WGS) entry which is preliminary data.</text>
</comment>
<evidence type="ECO:0000313" key="2">
    <source>
        <dbReference type="EMBL" id="MDA2814429.1"/>
    </source>
</evidence>
<sequence length="240" mass="26257">MFLSRVPVNEMSRAFRRDYADVHDMHRTLMSVFDEADVDAGARRHHGLLWRMDEDGPARSLLVQSRVRPDWTRLPHGYASGRIKVTCLQPALAAAEAGRRLAFRLVANPTRSTPPVGGAPGGRGRGRRRPIHEPKEQVAWLVRQGERLGFVIPAAPDGTPDVAVEARPALVGRKADQRSTARRDSRLKISILPAGFTGRLIVTDPEAFAGAVKEGIGRAKAYGCGLMSLEPELPAVRHAS</sequence>
<dbReference type="SUPFAM" id="SSF117987">
    <property type="entry name" value="CRISPR-associated protein"/>
    <property type="match status" value="2"/>
</dbReference>
<accession>A0ABT4UD89</accession>
<evidence type="ECO:0000256" key="1">
    <source>
        <dbReference type="SAM" id="MobiDB-lite"/>
    </source>
</evidence>
<reference evidence="2 3" key="1">
    <citation type="submission" date="2023-01" db="EMBL/GenBank/DDBJ databases">
        <title>Draft genome sequence of Nocardiopsis sp. RSe5-2 isolated from halophytes.</title>
        <authorList>
            <person name="Duangmal K."/>
            <person name="Chantavorakit T."/>
        </authorList>
    </citation>
    <scope>NUCLEOTIDE SEQUENCE [LARGE SCALE GENOMIC DNA]</scope>
    <source>
        <strain evidence="2 3">RSe5-2</strain>
    </source>
</reference>
<organism evidence="2 3">
    <name type="scientific">Nocardiopsis endophytica</name>
    <dbReference type="NCBI Taxonomy" id="3018445"/>
    <lineage>
        <taxon>Bacteria</taxon>
        <taxon>Bacillati</taxon>
        <taxon>Actinomycetota</taxon>
        <taxon>Actinomycetes</taxon>
        <taxon>Streptosporangiales</taxon>
        <taxon>Nocardiopsidaceae</taxon>
        <taxon>Nocardiopsis</taxon>
    </lineage>
</organism>
<dbReference type="Proteomes" id="UP001527866">
    <property type="component" value="Unassembled WGS sequence"/>
</dbReference>
<gene>
    <name evidence="2" type="primary">cas6e</name>
    <name evidence="2" type="ORF">O4J56_27530</name>
</gene>
<name>A0ABT4UD89_9ACTN</name>
<dbReference type="Pfam" id="PF08798">
    <property type="entry name" value="CRISPR_assoc"/>
    <property type="match status" value="1"/>
</dbReference>
<keyword evidence="3" id="KW-1185">Reference proteome</keyword>
<protein>
    <submittedName>
        <fullName evidence="2">Type I-E CRISPR-associated protein Cas6/Cse3/CasE</fullName>
    </submittedName>
</protein>
<dbReference type="Gene3D" id="3.30.70.1200">
    <property type="entry name" value="Crispr-associated protein, domain 1"/>
    <property type="match status" value="1"/>
</dbReference>
<evidence type="ECO:0000313" key="3">
    <source>
        <dbReference type="Proteomes" id="UP001527866"/>
    </source>
</evidence>
<proteinExistence type="predicted"/>
<dbReference type="NCBIfam" id="TIGR01907">
    <property type="entry name" value="casE_Cse3"/>
    <property type="match status" value="1"/>
</dbReference>